<dbReference type="PANTHER" id="PTHR11802:SF3">
    <property type="entry name" value="RETINOID-INDUCIBLE SERINE CARBOXYPEPTIDASE"/>
    <property type="match status" value="1"/>
</dbReference>
<feature type="compositionally biased region" description="Polar residues" evidence="8">
    <location>
        <begin position="1"/>
        <end position="11"/>
    </location>
</feature>
<feature type="region of interest" description="Disordered" evidence="8">
    <location>
        <begin position="1"/>
        <end position="25"/>
    </location>
</feature>
<dbReference type="GO" id="GO:0006508">
    <property type="term" value="P:proteolysis"/>
    <property type="evidence" value="ECO:0007669"/>
    <property type="project" value="UniProtKB-KW"/>
</dbReference>
<keyword evidence="4" id="KW-0732">Signal</keyword>
<dbReference type="PRINTS" id="PR00724">
    <property type="entry name" value="CRBOXYPTASEC"/>
</dbReference>
<keyword evidence="5 7" id="KW-0378">Hydrolase</keyword>
<evidence type="ECO:0000256" key="3">
    <source>
        <dbReference type="ARBA" id="ARBA00022670"/>
    </source>
</evidence>
<dbReference type="Gramene" id="TRITD1Av1G108100.1">
    <property type="protein sequence ID" value="TRITD1Av1G108100.1"/>
    <property type="gene ID" value="TRITD1Av1G108100"/>
</dbReference>
<evidence type="ECO:0000256" key="6">
    <source>
        <dbReference type="ARBA" id="ARBA00023180"/>
    </source>
</evidence>
<dbReference type="PROSITE" id="PS00131">
    <property type="entry name" value="CARBOXYPEPT_SER_SER"/>
    <property type="match status" value="1"/>
</dbReference>
<proteinExistence type="inferred from homology"/>
<dbReference type="InterPro" id="IPR018202">
    <property type="entry name" value="Ser_caboxypep_ser_AS"/>
</dbReference>
<protein>
    <recommendedName>
        <fullName evidence="7">Carboxypeptidase</fullName>
        <ecNumber evidence="7">3.4.16.-</ecNumber>
    </recommendedName>
</protein>
<reference evidence="9 10" key="1">
    <citation type="submission" date="2017-09" db="EMBL/GenBank/DDBJ databases">
        <authorList>
            <consortium name="International Durum Wheat Genome Sequencing Consortium (IDWGSC)"/>
            <person name="Milanesi L."/>
        </authorList>
    </citation>
    <scope>NUCLEOTIDE SEQUENCE [LARGE SCALE GENOMIC DNA]</scope>
    <source>
        <strain evidence="10">cv. Svevo</strain>
    </source>
</reference>
<dbReference type="Gene3D" id="3.40.50.1820">
    <property type="entry name" value="alpha/beta hydrolase"/>
    <property type="match status" value="1"/>
</dbReference>
<evidence type="ECO:0000256" key="2">
    <source>
        <dbReference type="ARBA" id="ARBA00022645"/>
    </source>
</evidence>
<dbReference type="GO" id="GO:0004185">
    <property type="term" value="F:serine-type carboxypeptidase activity"/>
    <property type="evidence" value="ECO:0007669"/>
    <property type="project" value="UniProtKB-UniRule"/>
</dbReference>
<keyword evidence="10" id="KW-1185">Reference proteome</keyword>
<accession>A0A9R0Q6V5</accession>
<dbReference type="PANTHER" id="PTHR11802">
    <property type="entry name" value="SERINE PROTEASE FAMILY S10 SERINE CARBOXYPEPTIDASE"/>
    <property type="match status" value="1"/>
</dbReference>
<dbReference type="InterPro" id="IPR001563">
    <property type="entry name" value="Peptidase_S10"/>
</dbReference>
<organism evidence="9 10">
    <name type="scientific">Triticum turgidum subsp. durum</name>
    <name type="common">Durum wheat</name>
    <name type="synonym">Triticum durum</name>
    <dbReference type="NCBI Taxonomy" id="4567"/>
    <lineage>
        <taxon>Eukaryota</taxon>
        <taxon>Viridiplantae</taxon>
        <taxon>Streptophyta</taxon>
        <taxon>Embryophyta</taxon>
        <taxon>Tracheophyta</taxon>
        <taxon>Spermatophyta</taxon>
        <taxon>Magnoliopsida</taxon>
        <taxon>Liliopsida</taxon>
        <taxon>Poales</taxon>
        <taxon>Poaceae</taxon>
        <taxon>BOP clade</taxon>
        <taxon>Pooideae</taxon>
        <taxon>Triticodae</taxon>
        <taxon>Triticeae</taxon>
        <taxon>Triticinae</taxon>
        <taxon>Triticum</taxon>
    </lineage>
</organism>
<evidence type="ECO:0000256" key="1">
    <source>
        <dbReference type="ARBA" id="ARBA00009431"/>
    </source>
</evidence>
<evidence type="ECO:0000256" key="8">
    <source>
        <dbReference type="SAM" id="MobiDB-lite"/>
    </source>
</evidence>
<dbReference type="SUPFAM" id="SSF53474">
    <property type="entry name" value="alpha/beta-Hydrolases"/>
    <property type="match status" value="1"/>
</dbReference>
<dbReference type="EMBL" id="LT934111">
    <property type="protein sequence ID" value="VAH04795.1"/>
    <property type="molecule type" value="Genomic_DNA"/>
</dbReference>
<keyword evidence="6" id="KW-0325">Glycoprotein</keyword>
<evidence type="ECO:0000313" key="9">
    <source>
        <dbReference type="EMBL" id="VAH04795.1"/>
    </source>
</evidence>
<evidence type="ECO:0000256" key="4">
    <source>
        <dbReference type="ARBA" id="ARBA00022729"/>
    </source>
</evidence>
<comment type="similarity">
    <text evidence="1 7">Belongs to the peptidase S10 family.</text>
</comment>
<keyword evidence="2 7" id="KW-0121">Carboxypeptidase</keyword>
<dbReference type="Proteomes" id="UP000324705">
    <property type="component" value="Chromosome 1A"/>
</dbReference>
<evidence type="ECO:0000256" key="5">
    <source>
        <dbReference type="ARBA" id="ARBA00022801"/>
    </source>
</evidence>
<dbReference type="AlphaFoldDB" id="A0A9R0Q6V5"/>
<dbReference type="EC" id="3.4.16.-" evidence="7"/>
<dbReference type="Pfam" id="PF00450">
    <property type="entry name" value="Peptidase_S10"/>
    <property type="match status" value="1"/>
</dbReference>
<dbReference type="InterPro" id="IPR029058">
    <property type="entry name" value="AB_hydrolase_fold"/>
</dbReference>
<name>A0A9R0Q6V5_TRITD</name>
<evidence type="ECO:0000256" key="7">
    <source>
        <dbReference type="RuleBase" id="RU361156"/>
    </source>
</evidence>
<evidence type="ECO:0000313" key="10">
    <source>
        <dbReference type="Proteomes" id="UP000324705"/>
    </source>
</evidence>
<sequence length="564" mass="59781">MAGVNWATQGRTFDRRAVGTGPATTRLGEDTLSPCTSSLLKSRGLVRASNIAFSNSTCMQSVCGGGGRAHPKSEKNTAIGSFSRVLNALGSSERGSVARNTVVDVGEVPGYVLGWVRFSSSEGEGGSPLWPKWEDCGENGVQYMQKPQATRQLEMDKHGRPLLALLPLLLCLSLLRASPAASVTAGNPDGTELWGFVEVRPTSGVGIGNFMEVGPLDVNLKPRNSTWLQKADLIFVDNPVGVGYSYVEDDSLLVTTDWQAATDATTLLKALAKELPTLQQGSPLFLVAESYGGKYAATLGLSVARAVRAGDLKIKLAGVALGDSWVSPEDFTLAYAPLLLEVSRLDDNAGDAAKKKAATVKEQIAAGRLADSQGSWSELLDFIDSKSASVDMYNFLLDAGMDPVAADLPATSSTPTTSSSAQVMKYSTYLGGSQEEAGSNTTNTLGGIMNGVVKEKLKIIPKDHEWDGLKNFLSLPRQPLSCGSSKVTKAFVRSYKNLHFYWILGAGHFDTKKLLRLCGGGCGGESGVVTVRSIGREAVDPDGGMVQQWQWWPDPAGFGGTAAA</sequence>
<keyword evidence="3 7" id="KW-0645">Protease</keyword>
<gene>
    <name evidence="9" type="ORF">TRITD_1Av1G108100</name>
</gene>